<evidence type="ECO:0000313" key="4">
    <source>
        <dbReference type="Proteomes" id="UP000427769"/>
    </source>
</evidence>
<keyword evidence="3" id="KW-0378">Hydrolase</keyword>
<proteinExistence type="inferred from homology"/>
<dbReference type="KEGG" id="dwd:DSCW_32160"/>
<comment type="similarity">
    <text evidence="1">Belongs to the UPF0213 family.</text>
</comment>
<dbReference type="PANTHER" id="PTHR34477:SF1">
    <property type="entry name" value="UPF0213 PROTEIN YHBQ"/>
    <property type="match status" value="1"/>
</dbReference>
<dbReference type="AlphaFoldDB" id="A0A5K7Z6H4"/>
<dbReference type="GO" id="GO:0004519">
    <property type="term" value="F:endonuclease activity"/>
    <property type="evidence" value="ECO:0007669"/>
    <property type="project" value="UniProtKB-KW"/>
</dbReference>
<dbReference type="Gene3D" id="3.40.1440.10">
    <property type="entry name" value="GIY-YIG endonuclease"/>
    <property type="match status" value="1"/>
</dbReference>
<gene>
    <name evidence="3" type="ORF">DSCW_32160</name>
</gene>
<dbReference type="InterPro" id="IPR035901">
    <property type="entry name" value="GIY-YIG_endonuc_sf"/>
</dbReference>
<keyword evidence="4" id="KW-1185">Reference proteome</keyword>
<protein>
    <submittedName>
        <fullName evidence="3">Endonuclease</fullName>
    </submittedName>
</protein>
<dbReference type="InterPro" id="IPR050190">
    <property type="entry name" value="UPF0213_domain"/>
</dbReference>
<name>A0A5K7Z6H4_9BACT</name>
<keyword evidence="3" id="KW-0540">Nuclease</keyword>
<evidence type="ECO:0000256" key="1">
    <source>
        <dbReference type="ARBA" id="ARBA00007435"/>
    </source>
</evidence>
<dbReference type="PROSITE" id="PS50164">
    <property type="entry name" value="GIY_YIG"/>
    <property type="match status" value="1"/>
</dbReference>
<dbReference type="InterPro" id="IPR000305">
    <property type="entry name" value="GIY-YIG_endonuc"/>
</dbReference>
<dbReference type="SUPFAM" id="SSF82771">
    <property type="entry name" value="GIY-YIG endonuclease"/>
    <property type="match status" value="1"/>
</dbReference>
<reference evidence="3 4" key="1">
    <citation type="submission" date="2019-11" db="EMBL/GenBank/DDBJ databases">
        <title>Comparative genomics of hydrocarbon-degrading Desulfosarcina strains.</title>
        <authorList>
            <person name="Watanabe M."/>
            <person name="Kojima H."/>
            <person name="Fukui M."/>
        </authorList>
    </citation>
    <scope>NUCLEOTIDE SEQUENCE [LARGE SCALE GENOMIC DNA]</scope>
    <source>
        <strain evidence="3 4">PP31</strain>
    </source>
</reference>
<dbReference type="EMBL" id="AP021875">
    <property type="protein sequence ID" value="BBO75799.1"/>
    <property type="molecule type" value="Genomic_DNA"/>
</dbReference>
<sequence>MSKLEKNWVVYLVRCSDHSLYCGISSDLEKRLECHNQGTGAKYTRSRRPVKLLAASAGMTKSDALKLEYRIKQTPADKKLSVLENLGQDVCRPD</sequence>
<evidence type="ECO:0000259" key="2">
    <source>
        <dbReference type="PROSITE" id="PS50164"/>
    </source>
</evidence>
<dbReference type="Pfam" id="PF01541">
    <property type="entry name" value="GIY-YIG"/>
    <property type="match status" value="1"/>
</dbReference>
<organism evidence="3 4">
    <name type="scientific">Desulfosarcina widdelii</name>
    <dbReference type="NCBI Taxonomy" id="947919"/>
    <lineage>
        <taxon>Bacteria</taxon>
        <taxon>Pseudomonadati</taxon>
        <taxon>Thermodesulfobacteriota</taxon>
        <taxon>Desulfobacteria</taxon>
        <taxon>Desulfobacterales</taxon>
        <taxon>Desulfosarcinaceae</taxon>
        <taxon>Desulfosarcina</taxon>
    </lineage>
</organism>
<evidence type="ECO:0000313" key="3">
    <source>
        <dbReference type="EMBL" id="BBO75799.1"/>
    </source>
</evidence>
<dbReference type="CDD" id="cd10456">
    <property type="entry name" value="GIY-YIG_UPF0213"/>
    <property type="match status" value="1"/>
</dbReference>
<dbReference type="Proteomes" id="UP000427769">
    <property type="component" value="Chromosome"/>
</dbReference>
<dbReference type="PANTHER" id="PTHR34477">
    <property type="entry name" value="UPF0213 PROTEIN YHBQ"/>
    <property type="match status" value="1"/>
</dbReference>
<keyword evidence="3" id="KW-0255">Endonuclease</keyword>
<accession>A0A5K7Z6H4</accession>
<feature type="domain" description="GIY-YIG" evidence="2">
    <location>
        <begin position="6"/>
        <end position="82"/>
    </location>
</feature>